<feature type="signal peptide" evidence="2">
    <location>
        <begin position="1"/>
        <end position="27"/>
    </location>
</feature>
<comment type="caution">
    <text evidence="3">The sequence shown here is derived from an EMBL/GenBank/DDBJ whole genome shotgun (WGS) entry which is preliminary data.</text>
</comment>
<reference evidence="3" key="1">
    <citation type="journal article" date="2014" name="Int. J. Syst. Evol. Microbiol.">
        <title>Complete genome sequence of Corynebacterium casei LMG S-19264T (=DSM 44701T), isolated from a smear-ripened cheese.</title>
        <authorList>
            <consortium name="US DOE Joint Genome Institute (JGI-PGF)"/>
            <person name="Walter F."/>
            <person name="Albersmeier A."/>
            <person name="Kalinowski J."/>
            <person name="Ruckert C."/>
        </authorList>
    </citation>
    <scope>NUCLEOTIDE SEQUENCE</scope>
    <source>
        <strain evidence="3">JCM 4434</strain>
    </source>
</reference>
<accession>A0A8H9LM69</accession>
<evidence type="ECO:0000256" key="2">
    <source>
        <dbReference type="SAM" id="SignalP"/>
    </source>
</evidence>
<evidence type="ECO:0000313" key="4">
    <source>
        <dbReference type="Proteomes" id="UP000610124"/>
    </source>
</evidence>
<keyword evidence="2" id="KW-0732">Signal</keyword>
<organism evidence="3 4">
    <name type="scientific">Kitasatospora aureofaciens</name>
    <name type="common">Streptomyces aureofaciens</name>
    <dbReference type="NCBI Taxonomy" id="1894"/>
    <lineage>
        <taxon>Bacteria</taxon>
        <taxon>Bacillati</taxon>
        <taxon>Actinomycetota</taxon>
        <taxon>Actinomycetes</taxon>
        <taxon>Kitasatosporales</taxon>
        <taxon>Streptomycetaceae</taxon>
        <taxon>Kitasatospora</taxon>
    </lineage>
</organism>
<evidence type="ECO:0000256" key="1">
    <source>
        <dbReference type="SAM" id="MobiDB-lite"/>
    </source>
</evidence>
<protein>
    <recommendedName>
        <fullName evidence="5">Secreted protein</fullName>
    </recommendedName>
</protein>
<reference evidence="3" key="2">
    <citation type="submission" date="2020-09" db="EMBL/GenBank/DDBJ databases">
        <authorList>
            <person name="Sun Q."/>
            <person name="Ohkuma M."/>
        </authorList>
    </citation>
    <scope>NUCLEOTIDE SEQUENCE</scope>
    <source>
        <strain evidence="3">JCM 4434</strain>
    </source>
</reference>
<name>A0A8H9LM69_KITAU</name>
<sequence length="412" mass="43356">MKRILRRAAVALAVAAVTALAAPPALAADGPDASNAPDASEAAVAGGFTPGKLPVSGAVLSSGVQLDSHTTWATGYQVTVTGPHVRFTPVVVSHDDRRGKQWTELPLPAPDFKMRSNTIAGSSTHDAWVFGDREPTTGRILAEHWDGAHWASTPIEPPPGELYDLNLLGSSAPRPDSAWAVGAASIVTGRTPGPNGGTIINTRTAGLIEHWDGSAWHRMSADGIDGDWWLNSVTEIARDDVWAVGNTAAPDDKPVLLHYDGQAWSRVAAPAFTGLAGEYQSVAASGPKDVWVVGRTILADKDRGHPLVAHFDGRTWTTVQAPEGVAGKLWSVTAVPGGMATVGWDPSGAQDRPIGFRYTHGRWQNLDLSVTGYEDVSYLAVVAAPDNRLTALGTGSTPKSQDYQPLALTGRG</sequence>
<feature type="chain" id="PRO_5034062009" description="Secreted protein" evidence="2">
    <location>
        <begin position="28"/>
        <end position="412"/>
    </location>
</feature>
<feature type="compositionally biased region" description="Polar residues" evidence="1">
    <location>
        <begin position="393"/>
        <end position="403"/>
    </location>
</feature>
<dbReference type="RefSeq" id="WP_396462369.1">
    <property type="nucleotide sequence ID" value="NZ_JBITZR010000004.1"/>
</dbReference>
<evidence type="ECO:0000313" key="3">
    <source>
        <dbReference type="EMBL" id="GGU72872.1"/>
    </source>
</evidence>
<evidence type="ECO:0008006" key="5">
    <source>
        <dbReference type="Google" id="ProtNLM"/>
    </source>
</evidence>
<feature type="region of interest" description="Disordered" evidence="1">
    <location>
        <begin position="392"/>
        <end position="412"/>
    </location>
</feature>
<proteinExistence type="predicted"/>
<dbReference type="AlphaFoldDB" id="A0A8H9LM69"/>
<dbReference type="EMBL" id="BMUB01000005">
    <property type="protein sequence ID" value="GGU72872.1"/>
    <property type="molecule type" value="Genomic_DNA"/>
</dbReference>
<gene>
    <name evidence="3" type="ORF">GCM10010502_25600</name>
</gene>
<dbReference type="Proteomes" id="UP000610124">
    <property type="component" value="Unassembled WGS sequence"/>
</dbReference>